<keyword evidence="2 4" id="KW-0863">Zinc-finger</keyword>
<dbReference type="SMART" id="SM00184">
    <property type="entry name" value="RING"/>
    <property type="match status" value="1"/>
</dbReference>
<evidence type="ECO:0000256" key="5">
    <source>
        <dbReference type="SAM" id="Phobius"/>
    </source>
</evidence>
<keyword evidence="8" id="KW-1185">Reference proteome</keyword>
<dbReference type="OMA" id="AFRNNQC"/>
<keyword evidence="5" id="KW-1133">Transmembrane helix</keyword>
<dbReference type="InterPro" id="IPR001841">
    <property type="entry name" value="Znf_RING"/>
</dbReference>
<dbReference type="InterPro" id="IPR051073">
    <property type="entry name" value="ZNRF3_Arkadia_E3_ligases"/>
</dbReference>
<sequence>MKRALVLGASALIILALNQILIKKKTVLSKPIIIIQTSENVTKHLLRGLHATAKITYKSFLQDSLVSILGATLTLWSSCGRSRGGLYGEWQGVICTGETNSQVQKYLQQLWNTVVLVALVLSTGVIVHARWQNKLFVLQSDLKQDILKRLSALKTRIYRQPKVRCDPTQTQPVEMDSCAVCLEQYNNNQCLRVLPCLHEFHRDCVDPWLLLQQTCPLCKHSVLGEKDRDIVIC</sequence>
<reference evidence="7" key="2">
    <citation type="submission" date="2025-09" db="UniProtKB">
        <authorList>
            <consortium name="Ensembl"/>
        </authorList>
    </citation>
    <scope>IDENTIFICATION</scope>
</reference>
<dbReference type="Proteomes" id="UP000472262">
    <property type="component" value="Unassembled WGS sequence"/>
</dbReference>
<protein>
    <submittedName>
        <fullName evidence="7">Ring finger protein 215</fullName>
    </submittedName>
</protein>
<keyword evidence="5" id="KW-0472">Membrane</keyword>
<dbReference type="Gene3D" id="3.50.30.30">
    <property type="match status" value="1"/>
</dbReference>
<dbReference type="Gene3D" id="3.30.40.10">
    <property type="entry name" value="Zinc/RING finger domain, C3HC4 (zinc finger)"/>
    <property type="match status" value="1"/>
</dbReference>
<evidence type="ECO:0000259" key="6">
    <source>
        <dbReference type="PROSITE" id="PS50089"/>
    </source>
</evidence>
<accession>A0A672LAX8</accession>
<dbReference type="InterPro" id="IPR013083">
    <property type="entry name" value="Znf_RING/FYVE/PHD"/>
</dbReference>
<evidence type="ECO:0000256" key="1">
    <source>
        <dbReference type="ARBA" id="ARBA00022723"/>
    </source>
</evidence>
<evidence type="ECO:0000256" key="2">
    <source>
        <dbReference type="ARBA" id="ARBA00022771"/>
    </source>
</evidence>
<evidence type="ECO:0000256" key="4">
    <source>
        <dbReference type="PROSITE-ProRule" id="PRU00175"/>
    </source>
</evidence>
<dbReference type="GO" id="GO:0008270">
    <property type="term" value="F:zinc ion binding"/>
    <property type="evidence" value="ECO:0007669"/>
    <property type="project" value="UniProtKB-KW"/>
</dbReference>
<reference evidence="7" key="1">
    <citation type="submission" date="2025-08" db="UniProtKB">
        <authorList>
            <consortium name="Ensembl"/>
        </authorList>
    </citation>
    <scope>IDENTIFICATION</scope>
</reference>
<evidence type="ECO:0000313" key="8">
    <source>
        <dbReference type="Proteomes" id="UP000472262"/>
    </source>
</evidence>
<evidence type="ECO:0000256" key="3">
    <source>
        <dbReference type="ARBA" id="ARBA00022833"/>
    </source>
</evidence>
<dbReference type="InParanoid" id="A0A672LAX8"/>
<dbReference type="SUPFAM" id="SSF57850">
    <property type="entry name" value="RING/U-box"/>
    <property type="match status" value="1"/>
</dbReference>
<keyword evidence="5" id="KW-0812">Transmembrane</keyword>
<organism evidence="7 8">
    <name type="scientific">Sinocyclocheilus grahami</name>
    <name type="common">Dianchi golden-line fish</name>
    <name type="synonym">Barbus grahami</name>
    <dbReference type="NCBI Taxonomy" id="75366"/>
    <lineage>
        <taxon>Eukaryota</taxon>
        <taxon>Metazoa</taxon>
        <taxon>Chordata</taxon>
        <taxon>Craniata</taxon>
        <taxon>Vertebrata</taxon>
        <taxon>Euteleostomi</taxon>
        <taxon>Actinopterygii</taxon>
        <taxon>Neopterygii</taxon>
        <taxon>Teleostei</taxon>
        <taxon>Ostariophysi</taxon>
        <taxon>Cypriniformes</taxon>
        <taxon>Cyprinidae</taxon>
        <taxon>Cyprininae</taxon>
        <taxon>Sinocyclocheilus</taxon>
    </lineage>
</organism>
<evidence type="ECO:0000313" key="7">
    <source>
        <dbReference type="Ensembl" id="ENSSGRP00000022786.1"/>
    </source>
</evidence>
<proteinExistence type="predicted"/>
<feature type="domain" description="RING-type" evidence="6">
    <location>
        <begin position="178"/>
        <end position="219"/>
    </location>
</feature>
<dbReference type="Ensembl" id="ENSSGRT00000024578.1">
    <property type="protein sequence ID" value="ENSSGRP00000022786.1"/>
    <property type="gene ID" value="ENSSGRG00000013534.1"/>
</dbReference>
<dbReference type="CDD" id="cd16670">
    <property type="entry name" value="RING-H2_RNF215"/>
    <property type="match status" value="1"/>
</dbReference>
<dbReference type="PANTHER" id="PTHR16200">
    <property type="entry name" value="RING ZINC FINGER"/>
    <property type="match status" value="1"/>
</dbReference>
<keyword evidence="1" id="KW-0479">Metal-binding</keyword>
<dbReference type="PROSITE" id="PS50089">
    <property type="entry name" value="ZF_RING_2"/>
    <property type="match status" value="1"/>
</dbReference>
<name>A0A672LAX8_SINGR</name>
<feature type="transmembrane region" description="Helical" evidence="5">
    <location>
        <begin position="110"/>
        <end position="129"/>
    </location>
</feature>
<dbReference type="Pfam" id="PF13639">
    <property type="entry name" value="zf-RING_2"/>
    <property type="match status" value="1"/>
</dbReference>
<dbReference type="AlphaFoldDB" id="A0A672LAX8"/>
<keyword evidence="3" id="KW-0862">Zinc</keyword>